<protein>
    <submittedName>
        <fullName evidence="2">Uncharacterized protein</fullName>
    </submittedName>
</protein>
<feature type="non-terminal residue" evidence="2">
    <location>
        <position position="1"/>
    </location>
</feature>
<dbReference type="AlphaFoldDB" id="A0ABD0NWZ0"/>
<keyword evidence="3" id="KW-1185">Reference proteome</keyword>
<dbReference type="EMBL" id="JAMKFB020000019">
    <property type="protein sequence ID" value="KAL0165972.1"/>
    <property type="molecule type" value="Genomic_DNA"/>
</dbReference>
<name>A0ABD0NWZ0_CIRMR</name>
<reference evidence="2 3" key="1">
    <citation type="submission" date="2024-05" db="EMBL/GenBank/DDBJ databases">
        <title>Genome sequencing and assembly of Indian major carp, Cirrhinus mrigala (Hamilton, 1822).</title>
        <authorList>
            <person name="Mohindra V."/>
            <person name="Chowdhury L.M."/>
            <person name="Lal K."/>
            <person name="Jena J.K."/>
        </authorList>
    </citation>
    <scope>NUCLEOTIDE SEQUENCE [LARGE SCALE GENOMIC DNA]</scope>
    <source>
        <strain evidence="2">CM1030</strain>
        <tissue evidence="2">Blood</tissue>
    </source>
</reference>
<feature type="region of interest" description="Disordered" evidence="1">
    <location>
        <begin position="1"/>
        <end position="50"/>
    </location>
</feature>
<comment type="caution">
    <text evidence="2">The sequence shown here is derived from an EMBL/GenBank/DDBJ whole genome shotgun (WGS) entry which is preliminary data.</text>
</comment>
<feature type="non-terminal residue" evidence="2">
    <location>
        <position position="50"/>
    </location>
</feature>
<organism evidence="2 3">
    <name type="scientific">Cirrhinus mrigala</name>
    <name type="common">Mrigala</name>
    <dbReference type="NCBI Taxonomy" id="683832"/>
    <lineage>
        <taxon>Eukaryota</taxon>
        <taxon>Metazoa</taxon>
        <taxon>Chordata</taxon>
        <taxon>Craniata</taxon>
        <taxon>Vertebrata</taxon>
        <taxon>Euteleostomi</taxon>
        <taxon>Actinopterygii</taxon>
        <taxon>Neopterygii</taxon>
        <taxon>Teleostei</taxon>
        <taxon>Ostariophysi</taxon>
        <taxon>Cypriniformes</taxon>
        <taxon>Cyprinidae</taxon>
        <taxon>Labeoninae</taxon>
        <taxon>Labeonini</taxon>
        <taxon>Cirrhinus</taxon>
    </lineage>
</organism>
<proteinExistence type="predicted"/>
<gene>
    <name evidence="2" type="ORF">M9458_037816</name>
</gene>
<sequence length="50" mass="5298">SFPSLPVPPGSPDVPSITDGSYDDVGESVSQMSKSLEDSCRKEVEKISGR</sequence>
<evidence type="ECO:0000256" key="1">
    <source>
        <dbReference type="SAM" id="MobiDB-lite"/>
    </source>
</evidence>
<evidence type="ECO:0000313" key="3">
    <source>
        <dbReference type="Proteomes" id="UP001529510"/>
    </source>
</evidence>
<evidence type="ECO:0000313" key="2">
    <source>
        <dbReference type="EMBL" id="KAL0165972.1"/>
    </source>
</evidence>
<feature type="compositionally biased region" description="Basic and acidic residues" evidence="1">
    <location>
        <begin position="35"/>
        <end position="50"/>
    </location>
</feature>
<feature type="compositionally biased region" description="Pro residues" evidence="1">
    <location>
        <begin position="1"/>
        <end position="12"/>
    </location>
</feature>
<dbReference type="Proteomes" id="UP001529510">
    <property type="component" value="Unassembled WGS sequence"/>
</dbReference>
<accession>A0ABD0NWZ0</accession>